<feature type="region of interest" description="Disordered" evidence="1">
    <location>
        <begin position="1"/>
        <end position="21"/>
    </location>
</feature>
<feature type="region of interest" description="Disordered" evidence="1">
    <location>
        <begin position="79"/>
        <end position="121"/>
    </location>
</feature>
<comment type="caution">
    <text evidence="2">The sequence shown here is derived from an EMBL/GenBank/DDBJ whole genome shotgun (WGS) entry which is preliminary data.</text>
</comment>
<evidence type="ECO:0000313" key="2">
    <source>
        <dbReference type="EMBL" id="ORZ32345.1"/>
    </source>
</evidence>
<dbReference type="Proteomes" id="UP000193411">
    <property type="component" value="Unassembled WGS sequence"/>
</dbReference>
<proteinExistence type="predicted"/>
<sequence>MAALSTCCGAPNMPGTPGSPYGLKANELSQVQASMRRRREAAAVLLDDNEFLAPSHAFLASAMPNWPRSFTRTLTFPIPPSAKRTLPPRNRSLFPMTPSTHTHGSARSRPTFGSGAVKRWP</sequence>
<organism evidence="2 3">
    <name type="scientific">Catenaria anguillulae PL171</name>
    <dbReference type="NCBI Taxonomy" id="765915"/>
    <lineage>
        <taxon>Eukaryota</taxon>
        <taxon>Fungi</taxon>
        <taxon>Fungi incertae sedis</taxon>
        <taxon>Blastocladiomycota</taxon>
        <taxon>Blastocladiomycetes</taxon>
        <taxon>Blastocladiales</taxon>
        <taxon>Catenariaceae</taxon>
        <taxon>Catenaria</taxon>
    </lineage>
</organism>
<dbReference type="AlphaFoldDB" id="A0A1Y2HCV3"/>
<reference evidence="2 3" key="1">
    <citation type="submission" date="2016-07" db="EMBL/GenBank/DDBJ databases">
        <title>Pervasive Adenine N6-methylation of Active Genes in Fungi.</title>
        <authorList>
            <consortium name="DOE Joint Genome Institute"/>
            <person name="Mondo S.J."/>
            <person name="Dannebaum R.O."/>
            <person name="Kuo R.C."/>
            <person name="Labutti K."/>
            <person name="Haridas S."/>
            <person name="Kuo A."/>
            <person name="Salamov A."/>
            <person name="Ahrendt S.R."/>
            <person name="Lipzen A."/>
            <person name="Sullivan W."/>
            <person name="Andreopoulos W.B."/>
            <person name="Clum A."/>
            <person name="Lindquist E."/>
            <person name="Daum C."/>
            <person name="Ramamoorthy G.K."/>
            <person name="Gryganskyi A."/>
            <person name="Culley D."/>
            <person name="Magnuson J.K."/>
            <person name="James T.Y."/>
            <person name="O'Malley M.A."/>
            <person name="Stajich J.E."/>
            <person name="Spatafora J.W."/>
            <person name="Visel A."/>
            <person name="Grigoriev I.V."/>
        </authorList>
    </citation>
    <scope>NUCLEOTIDE SEQUENCE [LARGE SCALE GENOMIC DNA]</scope>
    <source>
        <strain evidence="2 3">PL171</strain>
    </source>
</reference>
<accession>A0A1Y2HCV3</accession>
<protein>
    <submittedName>
        <fullName evidence="2">Uncharacterized protein</fullName>
    </submittedName>
</protein>
<evidence type="ECO:0000313" key="3">
    <source>
        <dbReference type="Proteomes" id="UP000193411"/>
    </source>
</evidence>
<keyword evidence="3" id="KW-1185">Reference proteome</keyword>
<dbReference type="EMBL" id="MCFL01000048">
    <property type="protein sequence ID" value="ORZ32345.1"/>
    <property type="molecule type" value="Genomic_DNA"/>
</dbReference>
<evidence type="ECO:0000256" key="1">
    <source>
        <dbReference type="SAM" id="MobiDB-lite"/>
    </source>
</evidence>
<gene>
    <name evidence="2" type="ORF">BCR44DRAFT_1440602</name>
</gene>
<name>A0A1Y2HCV3_9FUNG</name>